<dbReference type="InterPro" id="IPR013325">
    <property type="entry name" value="RNA_pol_sigma_r2"/>
</dbReference>
<dbReference type="InterPro" id="IPR007627">
    <property type="entry name" value="RNA_pol_sigma70_r2"/>
</dbReference>
<sequence>MTEASSALAEIVRGEGRRVLATLIRTTGSVTLAEDAVQEAAIEALKHWTAEGLPDNPRAWLTTVARRKAVDMIRRDANRTDKEVEAMDLTGPAPDLPESVVRDDLLRLVFTCCHPSLSHASQTTLSLNTLCGLSIADCARLMLTTETAMARRLGRVKQKIAVAGIPYRIPSDAELPERLDAVASTAYLMFTAGIAGETVRPELCDEAIRLARLLGELMPDESSLQGLLALMLLTDARRMTRIDAAGDLVLLADQDRSQWDRAKIADGLELVERALKRSRHRAGRFELQAAIAAVHASATSSDDTDWADIVELYDALLLVEPTDVVRLNRGVALGERDGPAAGLAALDELEGLDRFHLWHACRAELLVRIGRTGEAAAAFDAALSCDPPAADRRHLERRIAASR</sequence>
<evidence type="ECO:0000313" key="3">
    <source>
        <dbReference type="EMBL" id="MDR7085551.1"/>
    </source>
</evidence>
<dbReference type="Pfam" id="PF04542">
    <property type="entry name" value="Sigma70_r2"/>
    <property type="match status" value="1"/>
</dbReference>
<dbReference type="PANTHER" id="PTHR47756:SF2">
    <property type="entry name" value="BLL6612 PROTEIN"/>
    <property type="match status" value="1"/>
</dbReference>
<comment type="caution">
    <text evidence="3">The sequence shown here is derived from an EMBL/GenBank/DDBJ whole genome shotgun (WGS) entry which is preliminary data.</text>
</comment>
<gene>
    <name evidence="3" type="ORF">J2X11_000390</name>
</gene>
<dbReference type="Gene3D" id="1.10.1740.10">
    <property type="match status" value="1"/>
</dbReference>
<dbReference type="Gene3D" id="1.25.40.10">
    <property type="entry name" value="Tetratricopeptide repeat domain"/>
    <property type="match status" value="1"/>
</dbReference>
<dbReference type="SUPFAM" id="SSF88946">
    <property type="entry name" value="Sigma2 domain of RNA polymerase sigma factors"/>
    <property type="match status" value="1"/>
</dbReference>
<feature type="domain" description="DUF6596" evidence="2">
    <location>
        <begin position="178"/>
        <end position="274"/>
    </location>
</feature>
<dbReference type="EMBL" id="JAVDWH010000001">
    <property type="protein sequence ID" value="MDR7085551.1"/>
    <property type="molecule type" value="Genomic_DNA"/>
</dbReference>
<evidence type="ECO:0000259" key="2">
    <source>
        <dbReference type="Pfam" id="PF20239"/>
    </source>
</evidence>
<keyword evidence="4" id="KW-1185">Reference proteome</keyword>
<feature type="domain" description="RNA polymerase sigma-70 region 2" evidence="1">
    <location>
        <begin position="12"/>
        <end position="77"/>
    </location>
</feature>
<dbReference type="InterPro" id="IPR011990">
    <property type="entry name" value="TPR-like_helical_dom_sf"/>
</dbReference>
<protein>
    <submittedName>
        <fullName evidence="3">RNA polymerase sigma-70 factor (ECF subfamily)</fullName>
    </submittedName>
</protein>
<reference evidence="3 4" key="1">
    <citation type="submission" date="2023-07" db="EMBL/GenBank/DDBJ databases">
        <title>Sorghum-associated microbial communities from plants grown in Nebraska, USA.</title>
        <authorList>
            <person name="Schachtman D."/>
        </authorList>
    </citation>
    <scope>NUCLEOTIDE SEQUENCE [LARGE SCALE GENOMIC DNA]</scope>
    <source>
        <strain evidence="3 4">BE248</strain>
    </source>
</reference>
<name>A0ABU1UK60_9ACTN</name>
<dbReference type="InterPro" id="IPR046531">
    <property type="entry name" value="DUF6596"/>
</dbReference>
<proteinExistence type="predicted"/>
<dbReference type="Proteomes" id="UP001257739">
    <property type="component" value="Unassembled WGS sequence"/>
</dbReference>
<dbReference type="PANTHER" id="PTHR47756">
    <property type="entry name" value="BLL6612 PROTEIN-RELATED"/>
    <property type="match status" value="1"/>
</dbReference>
<dbReference type="RefSeq" id="WP_309966079.1">
    <property type="nucleotide sequence ID" value="NZ_JAVDWH010000001.1"/>
</dbReference>
<evidence type="ECO:0000259" key="1">
    <source>
        <dbReference type="Pfam" id="PF04542"/>
    </source>
</evidence>
<accession>A0ABU1UK60</accession>
<evidence type="ECO:0000313" key="4">
    <source>
        <dbReference type="Proteomes" id="UP001257739"/>
    </source>
</evidence>
<organism evidence="3 4">
    <name type="scientific">Aeromicrobium panaciterrae</name>
    <dbReference type="NCBI Taxonomy" id="363861"/>
    <lineage>
        <taxon>Bacteria</taxon>
        <taxon>Bacillati</taxon>
        <taxon>Actinomycetota</taxon>
        <taxon>Actinomycetes</taxon>
        <taxon>Propionibacteriales</taxon>
        <taxon>Nocardioidaceae</taxon>
        <taxon>Aeromicrobium</taxon>
    </lineage>
</organism>
<dbReference type="Pfam" id="PF20239">
    <property type="entry name" value="DUF6596"/>
    <property type="match status" value="1"/>
</dbReference>